<dbReference type="Gene3D" id="3.40.190.150">
    <property type="entry name" value="Bordetella uptake gene, domain 1"/>
    <property type="match status" value="1"/>
</dbReference>
<comment type="similarity">
    <text evidence="1">Belongs to the UPF0065 (bug) family.</text>
</comment>
<dbReference type="InterPro" id="IPR005064">
    <property type="entry name" value="BUG"/>
</dbReference>
<dbReference type="Gene3D" id="3.40.190.10">
    <property type="entry name" value="Periplasmic binding protein-like II"/>
    <property type="match status" value="1"/>
</dbReference>
<dbReference type="STRING" id="1122619.GCA_000373745_01440"/>
<dbReference type="OrthoDB" id="8678477at2"/>
<dbReference type="SUPFAM" id="SSF53850">
    <property type="entry name" value="Periplasmic binding protein-like II"/>
    <property type="match status" value="1"/>
</dbReference>
<protein>
    <submittedName>
        <fullName evidence="4">Argininosuccinate lyase</fullName>
    </submittedName>
    <submittedName>
        <fullName evidence="3">Tripartite tricarboxylate transporter substrate binding protein</fullName>
    </submittedName>
</protein>
<dbReference type="AlphaFoldDB" id="A0A378XD49"/>
<dbReference type="PIRSF" id="PIRSF017082">
    <property type="entry name" value="YflP"/>
    <property type="match status" value="1"/>
</dbReference>
<dbReference type="EMBL" id="CP065725">
    <property type="protein sequence ID" value="QPT40338.1"/>
    <property type="molecule type" value="Genomic_DNA"/>
</dbReference>
<dbReference type="Proteomes" id="UP000594903">
    <property type="component" value="Chromosome"/>
</dbReference>
<proteinExistence type="inferred from homology"/>
<dbReference type="Proteomes" id="UP000254603">
    <property type="component" value="Unassembled WGS sequence"/>
</dbReference>
<name>A0A378XD49_9BURK</name>
<feature type="chain" id="PRO_5016771683" evidence="2">
    <location>
        <begin position="23"/>
        <end position="317"/>
    </location>
</feature>
<dbReference type="PANTHER" id="PTHR42928:SF5">
    <property type="entry name" value="BLR1237 PROTEIN"/>
    <property type="match status" value="1"/>
</dbReference>
<dbReference type="RefSeq" id="WP_018574630.1">
    <property type="nucleotide sequence ID" value="NZ_CP065725.1"/>
</dbReference>
<accession>A0A378XD49</accession>
<feature type="signal peptide" evidence="2">
    <location>
        <begin position="1"/>
        <end position="22"/>
    </location>
</feature>
<reference evidence="3 6" key="2">
    <citation type="submission" date="2020-12" db="EMBL/GenBank/DDBJ databases">
        <title>FDA dAtabase for Regulatory Grade micrObial Sequences (FDA-ARGOS): Supporting development and validation of Infectious Disease Dx tests.</title>
        <authorList>
            <person name="Sproer C."/>
            <person name="Gronow S."/>
            <person name="Severitt S."/>
            <person name="Schroder I."/>
            <person name="Tallon L."/>
            <person name="Sadzewicz L."/>
            <person name="Zhao X."/>
            <person name="Boylan J."/>
            <person name="Ott S."/>
            <person name="Bowen H."/>
            <person name="Vavikolanu K."/>
            <person name="Mehta A."/>
            <person name="Aluvathingal J."/>
            <person name="Nadendla S."/>
            <person name="Lowell S."/>
            <person name="Myers T."/>
            <person name="Yan Y."/>
            <person name="Sichtig H."/>
        </authorList>
    </citation>
    <scope>NUCLEOTIDE SEQUENCE [LARGE SCALE GENOMIC DNA]</scope>
    <source>
        <strain evidence="3 6">FDAARGOS_872</strain>
    </source>
</reference>
<dbReference type="Pfam" id="PF03401">
    <property type="entry name" value="TctC"/>
    <property type="match status" value="1"/>
</dbReference>
<dbReference type="GO" id="GO:0016829">
    <property type="term" value="F:lyase activity"/>
    <property type="evidence" value="ECO:0007669"/>
    <property type="project" value="UniProtKB-KW"/>
</dbReference>
<keyword evidence="4" id="KW-0456">Lyase</keyword>
<organism evidence="4 5">
    <name type="scientific">Oligella ureolytica</name>
    <dbReference type="NCBI Taxonomy" id="90244"/>
    <lineage>
        <taxon>Bacteria</taxon>
        <taxon>Pseudomonadati</taxon>
        <taxon>Pseudomonadota</taxon>
        <taxon>Betaproteobacteria</taxon>
        <taxon>Burkholderiales</taxon>
        <taxon>Alcaligenaceae</taxon>
        <taxon>Oligella</taxon>
    </lineage>
</organism>
<evidence type="ECO:0000256" key="1">
    <source>
        <dbReference type="ARBA" id="ARBA00006987"/>
    </source>
</evidence>
<dbReference type="InterPro" id="IPR042100">
    <property type="entry name" value="Bug_dom1"/>
</dbReference>
<evidence type="ECO:0000313" key="4">
    <source>
        <dbReference type="EMBL" id="SUA50753.1"/>
    </source>
</evidence>
<dbReference type="EMBL" id="UGSB01000001">
    <property type="protein sequence ID" value="SUA50753.1"/>
    <property type="molecule type" value="Genomic_DNA"/>
</dbReference>
<keyword evidence="2" id="KW-0732">Signal</keyword>
<evidence type="ECO:0000256" key="2">
    <source>
        <dbReference type="SAM" id="SignalP"/>
    </source>
</evidence>
<gene>
    <name evidence="3" type="ORF">I6G29_01555</name>
    <name evidence="4" type="ORF">NCTC11997_00358</name>
</gene>
<evidence type="ECO:0000313" key="3">
    <source>
        <dbReference type="EMBL" id="QPT40338.1"/>
    </source>
</evidence>
<dbReference type="PANTHER" id="PTHR42928">
    <property type="entry name" value="TRICARBOXYLATE-BINDING PROTEIN"/>
    <property type="match status" value="1"/>
</dbReference>
<sequence>MIKKITTSIAIGVSLFSTPVLAEWPEKPIELLVAYGAGGGTDVTARTVQSLLEKELGRPVIVVNRPGAAGEVGHGALAKAKSDGYTAGIINLPPMLTIPITKERSAFQAEEIIPVANLVRDPSAISVPANSQFQTLDDLIAFARENPGAVTIATTGVGTDDHLAMSYLAKSADVKFTHVPFASAGAARTALMGNHVGAAALNLGEAMPNMEEGQVRVLAHFGSEASTLAPEIPTAKSLGYDVEMSSERGIGLPAGTSDEIVQKLASALEKVANNEEFIERNHELYTEVYFMPTEEFKKHVEKLEADYKTMWNESPWQ</sequence>
<keyword evidence="6" id="KW-1185">Reference proteome</keyword>
<reference evidence="4 5" key="1">
    <citation type="submission" date="2018-06" db="EMBL/GenBank/DDBJ databases">
        <authorList>
            <consortium name="Pathogen Informatics"/>
            <person name="Doyle S."/>
        </authorList>
    </citation>
    <scope>NUCLEOTIDE SEQUENCE [LARGE SCALE GENOMIC DNA]</scope>
    <source>
        <strain evidence="4 5">NCTC11997</strain>
    </source>
</reference>
<evidence type="ECO:0000313" key="6">
    <source>
        <dbReference type="Proteomes" id="UP000594903"/>
    </source>
</evidence>
<dbReference type="CDD" id="cd07012">
    <property type="entry name" value="PBP2_Bug_TTT"/>
    <property type="match status" value="1"/>
</dbReference>
<evidence type="ECO:0000313" key="5">
    <source>
        <dbReference type="Proteomes" id="UP000254603"/>
    </source>
</evidence>